<evidence type="ECO:0000256" key="8">
    <source>
        <dbReference type="SAM" id="Phobius"/>
    </source>
</evidence>
<dbReference type="InterPro" id="IPR000276">
    <property type="entry name" value="GPCR_Rhodpsn"/>
</dbReference>
<dbReference type="Proteomes" id="UP001159427">
    <property type="component" value="Unassembled WGS sequence"/>
</dbReference>
<organism evidence="10 11">
    <name type="scientific">Porites evermanni</name>
    <dbReference type="NCBI Taxonomy" id="104178"/>
    <lineage>
        <taxon>Eukaryota</taxon>
        <taxon>Metazoa</taxon>
        <taxon>Cnidaria</taxon>
        <taxon>Anthozoa</taxon>
        <taxon>Hexacorallia</taxon>
        <taxon>Scleractinia</taxon>
        <taxon>Fungiina</taxon>
        <taxon>Poritidae</taxon>
        <taxon>Porites</taxon>
    </lineage>
</organism>
<evidence type="ECO:0000313" key="11">
    <source>
        <dbReference type="Proteomes" id="UP001159427"/>
    </source>
</evidence>
<dbReference type="SUPFAM" id="SSF81321">
    <property type="entry name" value="Family A G protein-coupled receptor-like"/>
    <property type="match status" value="1"/>
</dbReference>
<feature type="non-terminal residue" evidence="10">
    <location>
        <position position="1"/>
    </location>
</feature>
<keyword evidence="6" id="KW-0675">Receptor</keyword>
<keyword evidence="2 8" id="KW-0812">Transmembrane</keyword>
<reference evidence="10 11" key="1">
    <citation type="submission" date="2022-05" db="EMBL/GenBank/DDBJ databases">
        <authorList>
            <consortium name="Genoscope - CEA"/>
            <person name="William W."/>
        </authorList>
    </citation>
    <scope>NUCLEOTIDE SEQUENCE [LARGE SCALE GENOMIC DNA]</scope>
</reference>
<evidence type="ECO:0000256" key="7">
    <source>
        <dbReference type="ARBA" id="ARBA00023224"/>
    </source>
</evidence>
<dbReference type="PANTHER" id="PTHR24240">
    <property type="entry name" value="OPSIN"/>
    <property type="match status" value="1"/>
</dbReference>
<protein>
    <recommendedName>
        <fullName evidence="9">G-protein coupled receptors family 1 profile domain-containing protein</fullName>
    </recommendedName>
</protein>
<keyword evidence="5 8" id="KW-0472">Membrane</keyword>
<keyword evidence="4" id="KW-0297">G-protein coupled receptor</keyword>
<sequence length="160" mass="18110">FLIPNRTLKRRPMTGNAFLQAQRRKYQNKSILMTAVTIGAFLLSWSPYALVSLTATVKGHHVMTSGESEIPELMAKASVIYNPIIYTFINDKFRHTLWGILSGNRGIVLPRGRSEEEQEQEEEEESDGWFYASQGVDAHIKEMLNLTHAQRNAQNGLCVS</sequence>
<keyword evidence="11" id="KW-1185">Reference proteome</keyword>
<evidence type="ECO:0000256" key="4">
    <source>
        <dbReference type="ARBA" id="ARBA00023040"/>
    </source>
</evidence>
<evidence type="ECO:0000256" key="1">
    <source>
        <dbReference type="ARBA" id="ARBA00004141"/>
    </source>
</evidence>
<dbReference type="PROSITE" id="PS50262">
    <property type="entry name" value="G_PROTEIN_RECEP_F1_2"/>
    <property type="match status" value="1"/>
</dbReference>
<comment type="subcellular location">
    <subcellularLocation>
        <location evidence="1">Membrane</location>
        <topology evidence="1">Multi-pass membrane protein</topology>
    </subcellularLocation>
</comment>
<evidence type="ECO:0000259" key="9">
    <source>
        <dbReference type="PROSITE" id="PS50262"/>
    </source>
</evidence>
<dbReference type="InterPro" id="IPR050125">
    <property type="entry name" value="GPCR_opsins"/>
</dbReference>
<keyword evidence="3 8" id="KW-1133">Transmembrane helix</keyword>
<keyword evidence="7" id="KW-0807">Transducer</keyword>
<proteinExistence type="predicted"/>
<feature type="transmembrane region" description="Helical" evidence="8">
    <location>
        <begin position="31"/>
        <end position="51"/>
    </location>
</feature>
<accession>A0ABN8PS12</accession>
<dbReference type="PRINTS" id="PR00237">
    <property type="entry name" value="GPCRRHODOPSN"/>
</dbReference>
<feature type="domain" description="G-protein coupled receptors family 1 profile" evidence="9">
    <location>
        <begin position="1"/>
        <end position="86"/>
    </location>
</feature>
<evidence type="ECO:0000256" key="3">
    <source>
        <dbReference type="ARBA" id="ARBA00022989"/>
    </source>
</evidence>
<evidence type="ECO:0000256" key="2">
    <source>
        <dbReference type="ARBA" id="ARBA00022692"/>
    </source>
</evidence>
<evidence type="ECO:0000256" key="5">
    <source>
        <dbReference type="ARBA" id="ARBA00023136"/>
    </source>
</evidence>
<name>A0ABN8PS12_9CNID</name>
<evidence type="ECO:0000313" key="10">
    <source>
        <dbReference type="EMBL" id="CAH3149580.1"/>
    </source>
</evidence>
<evidence type="ECO:0000256" key="6">
    <source>
        <dbReference type="ARBA" id="ARBA00023170"/>
    </source>
</evidence>
<dbReference type="InterPro" id="IPR017452">
    <property type="entry name" value="GPCR_Rhodpsn_7TM"/>
</dbReference>
<gene>
    <name evidence="10" type="ORF">PEVE_00044987</name>
</gene>
<comment type="caution">
    <text evidence="10">The sequence shown here is derived from an EMBL/GenBank/DDBJ whole genome shotgun (WGS) entry which is preliminary data.</text>
</comment>
<dbReference type="EMBL" id="CALNXI010000975">
    <property type="protein sequence ID" value="CAH3149580.1"/>
    <property type="molecule type" value="Genomic_DNA"/>
</dbReference>
<dbReference type="Gene3D" id="1.20.1070.10">
    <property type="entry name" value="Rhodopsin 7-helix transmembrane proteins"/>
    <property type="match status" value="1"/>
</dbReference>